<evidence type="ECO:0000256" key="2">
    <source>
        <dbReference type="ARBA" id="ARBA00022475"/>
    </source>
</evidence>
<gene>
    <name evidence="7" type="ORF">DI598_01340</name>
</gene>
<proteinExistence type="predicted"/>
<feature type="transmembrane region" description="Helical" evidence="6">
    <location>
        <begin position="284"/>
        <end position="301"/>
    </location>
</feature>
<comment type="caution">
    <text evidence="7">The sequence shown here is derived from an EMBL/GenBank/DDBJ whole genome shotgun (WGS) entry which is preliminary data.</text>
</comment>
<comment type="subcellular location">
    <subcellularLocation>
        <location evidence="1">Cell membrane</location>
        <topology evidence="1">Multi-pass membrane protein</topology>
    </subcellularLocation>
</comment>
<feature type="transmembrane region" description="Helical" evidence="6">
    <location>
        <begin position="313"/>
        <end position="333"/>
    </location>
</feature>
<dbReference type="Pfam" id="PF03739">
    <property type="entry name" value="LptF_LptG"/>
    <property type="match status" value="1"/>
</dbReference>
<feature type="transmembrane region" description="Helical" evidence="6">
    <location>
        <begin position="100"/>
        <end position="118"/>
    </location>
</feature>
<evidence type="ECO:0000256" key="5">
    <source>
        <dbReference type="ARBA" id="ARBA00023136"/>
    </source>
</evidence>
<accession>A0A2W5FA24</accession>
<dbReference type="EMBL" id="QFOI01000010">
    <property type="protein sequence ID" value="PZP52198.1"/>
    <property type="molecule type" value="Genomic_DNA"/>
</dbReference>
<dbReference type="GO" id="GO:0043190">
    <property type="term" value="C:ATP-binding cassette (ABC) transporter complex"/>
    <property type="evidence" value="ECO:0007669"/>
    <property type="project" value="TreeGrafter"/>
</dbReference>
<name>A0A2W5FA24_9SPHI</name>
<protein>
    <submittedName>
        <fullName evidence="7">Permease</fullName>
    </submittedName>
</protein>
<evidence type="ECO:0000256" key="4">
    <source>
        <dbReference type="ARBA" id="ARBA00022989"/>
    </source>
</evidence>
<evidence type="ECO:0000256" key="3">
    <source>
        <dbReference type="ARBA" id="ARBA00022692"/>
    </source>
</evidence>
<evidence type="ECO:0000313" key="7">
    <source>
        <dbReference type="EMBL" id="PZP52198.1"/>
    </source>
</evidence>
<dbReference type="AlphaFoldDB" id="A0A2W5FA24"/>
<keyword evidence="5 6" id="KW-0472">Membrane</keyword>
<feature type="transmembrane region" description="Helical" evidence="6">
    <location>
        <begin position="12"/>
        <end position="33"/>
    </location>
</feature>
<reference evidence="7 8" key="1">
    <citation type="submission" date="2017-11" db="EMBL/GenBank/DDBJ databases">
        <title>Infants hospitalized years apart are colonized by the same room-sourced microbial strains.</title>
        <authorList>
            <person name="Brooks B."/>
            <person name="Olm M.R."/>
            <person name="Firek B.A."/>
            <person name="Baker R."/>
            <person name="Thomas B.C."/>
            <person name="Morowitz M.J."/>
            <person name="Banfield J.F."/>
        </authorList>
    </citation>
    <scope>NUCLEOTIDE SEQUENCE [LARGE SCALE GENOMIC DNA]</scope>
    <source>
        <strain evidence="7">S2_009_000_R2_76</strain>
    </source>
</reference>
<dbReference type="PANTHER" id="PTHR33529:SF8">
    <property type="entry name" value="PERMEASE, YJGP_YJGQ FAMILY"/>
    <property type="match status" value="1"/>
</dbReference>
<dbReference type="Proteomes" id="UP000249645">
    <property type="component" value="Unassembled WGS sequence"/>
</dbReference>
<dbReference type="PANTHER" id="PTHR33529">
    <property type="entry name" value="SLR0882 PROTEIN-RELATED"/>
    <property type="match status" value="1"/>
</dbReference>
<evidence type="ECO:0000313" key="8">
    <source>
        <dbReference type="Proteomes" id="UP000249645"/>
    </source>
</evidence>
<dbReference type="GO" id="GO:0015920">
    <property type="term" value="P:lipopolysaccharide transport"/>
    <property type="evidence" value="ECO:0007669"/>
    <property type="project" value="TreeGrafter"/>
</dbReference>
<feature type="transmembrane region" description="Helical" evidence="6">
    <location>
        <begin position="53"/>
        <end position="79"/>
    </location>
</feature>
<dbReference type="InterPro" id="IPR005495">
    <property type="entry name" value="LptG/LptF_permease"/>
</dbReference>
<keyword evidence="4 6" id="KW-1133">Transmembrane helix</keyword>
<keyword evidence="3 6" id="KW-0812">Transmembrane</keyword>
<keyword evidence="2" id="KW-1003">Cell membrane</keyword>
<evidence type="ECO:0000256" key="6">
    <source>
        <dbReference type="SAM" id="Phobius"/>
    </source>
</evidence>
<sequence>MKILDWYIVKKYLSTFFFAIFLFAIISVVIDVGEKTDDFVKSGWTFRQIVMDYYIAFVPHIVALLFPLFVFIAVIFFTSKMAGRVEIIAILASGTSFSRFLRPFFVTSLILAGALYYMNSYIIPVADIKVAYFVDVYVHGNSSYNKLVANNNKPPLYYRIDSFTYAGFRNFDTTSKSGGPFYMYRIKHDSMDYNLRANTIRWDTAKKKWKLEGIFERHINGLKETVKLTPERLMNFTFRLSDLVTDEYAQNKMTTPQLKRHVEMERQRGGEDINTFEIELYRRQATPISVVVLTMIGAIIGSKKVRGGSGAHLAIGFVAAAIFILMDRFSTIFSTKGNFPPIIAAWLPNMVFSLVAIYLYRKSPK</sequence>
<feature type="transmembrane region" description="Helical" evidence="6">
    <location>
        <begin position="339"/>
        <end position="360"/>
    </location>
</feature>
<evidence type="ECO:0000256" key="1">
    <source>
        <dbReference type="ARBA" id="ARBA00004651"/>
    </source>
</evidence>
<organism evidence="7 8">
    <name type="scientific">Pseudopedobacter saltans</name>
    <dbReference type="NCBI Taxonomy" id="151895"/>
    <lineage>
        <taxon>Bacteria</taxon>
        <taxon>Pseudomonadati</taxon>
        <taxon>Bacteroidota</taxon>
        <taxon>Sphingobacteriia</taxon>
        <taxon>Sphingobacteriales</taxon>
        <taxon>Sphingobacteriaceae</taxon>
        <taxon>Pseudopedobacter</taxon>
    </lineage>
</organism>